<dbReference type="RefSeq" id="WP_132493984.1">
    <property type="nucleotide sequence ID" value="NZ_SMKW01000096.1"/>
</dbReference>
<evidence type="ECO:0000313" key="1">
    <source>
        <dbReference type="EMBL" id="TDD37368.1"/>
    </source>
</evidence>
<name>A0A4R4XZG2_9PSEU</name>
<comment type="caution">
    <text evidence="1">The sequence shown here is derived from an EMBL/GenBank/DDBJ whole genome shotgun (WGS) entry which is preliminary data.</text>
</comment>
<organism evidence="1 2">
    <name type="scientific">Saccharopolyspora elongata</name>
    <dbReference type="NCBI Taxonomy" id="2530387"/>
    <lineage>
        <taxon>Bacteria</taxon>
        <taxon>Bacillati</taxon>
        <taxon>Actinomycetota</taxon>
        <taxon>Actinomycetes</taxon>
        <taxon>Pseudonocardiales</taxon>
        <taxon>Pseudonocardiaceae</taxon>
        <taxon>Saccharopolyspora</taxon>
    </lineage>
</organism>
<dbReference type="AlphaFoldDB" id="A0A4R4XZG2"/>
<dbReference type="Proteomes" id="UP000294947">
    <property type="component" value="Unassembled WGS sequence"/>
</dbReference>
<proteinExistence type="predicted"/>
<dbReference type="EMBL" id="SMKW01000096">
    <property type="protein sequence ID" value="TDD37368.1"/>
    <property type="molecule type" value="Genomic_DNA"/>
</dbReference>
<gene>
    <name evidence="1" type="ORF">E1288_40565</name>
</gene>
<sequence>MARILTLYDTPHDDGRALCVDELGQSNLLARKGKVPVIECEFTALVFHRLRQIPPQCIELSTVELRQCT</sequence>
<evidence type="ECO:0000313" key="2">
    <source>
        <dbReference type="Proteomes" id="UP000294947"/>
    </source>
</evidence>
<accession>A0A4R4XZG2</accession>
<reference evidence="1 2" key="1">
    <citation type="submission" date="2019-03" db="EMBL/GenBank/DDBJ databases">
        <title>Draft genome sequences of novel Actinobacteria.</title>
        <authorList>
            <person name="Sahin N."/>
            <person name="Ay H."/>
            <person name="Saygin H."/>
        </authorList>
    </citation>
    <scope>NUCLEOTIDE SEQUENCE [LARGE SCALE GENOMIC DNA]</scope>
    <source>
        <strain evidence="1 2">7K502</strain>
    </source>
</reference>
<dbReference type="OrthoDB" id="2375382at2"/>
<protein>
    <submittedName>
        <fullName evidence="1">Uncharacterized protein</fullName>
    </submittedName>
</protein>
<keyword evidence="2" id="KW-1185">Reference proteome</keyword>